<evidence type="ECO:0000256" key="2">
    <source>
        <dbReference type="ARBA" id="ARBA00022630"/>
    </source>
</evidence>
<dbReference type="InterPro" id="IPR036188">
    <property type="entry name" value="FAD/NAD-bd_sf"/>
</dbReference>
<keyword evidence="2" id="KW-0285">Flavoprotein</keyword>
<dbReference type="AlphaFoldDB" id="A0AB35U6C1"/>
<dbReference type="PANTHER" id="PTHR43400:SF7">
    <property type="entry name" value="FAD-DEPENDENT OXIDOREDUCTASE 2 FAD BINDING DOMAIN-CONTAINING PROTEIN"/>
    <property type="match status" value="1"/>
</dbReference>
<dbReference type="Proteomes" id="UP001286174">
    <property type="component" value="Unassembled WGS sequence"/>
</dbReference>
<keyword evidence="3" id="KW-0274">FAD</keyword>
<organism evidence="6 7">
    <name type="scientific">Grylomicrobium aquisgranensis</name>
    <dbReference type="NCBI Taxonomy" id="2926318"/>
    <lineage>
        <taxon>Bacteria</taxon>
        <taxon>Bacillati</taxon>
        <taxon>Bacillota</taxon>
        <taxon>Erysipelotrichia</taxon>
        <taxon>Erysipelotrichales</taxon>
        <taxon>Erysipelotrichaceae</taxon>
        <taxon>Grylomicrobium</taxon>
    </lineage>
</organism>
<evidence type="ECO:0000256" key="1">
    <source>
        <dbReference type="ARBA" id="ARBA00001974"/>
    </source>
</evidence>
<keyword evidence="7" id="KW-1185">Reference proteome</keyword>
<dbReference type="InterPro" id="IPR027477">
    <property type="entry name" value="Succ_DH/fumarate_Rdtase_cat_sf"/>
</dbReference>
<reference evidence="6 7" key="1">
    <citation type="submission" date="2022-03" db="EMBL/GenBank/DDBJ databases">
        <title>Novel taxa within the pig intestine.</title>
        <authorList>
            <person name="Wylensek D."/>
            <person name="Bishof K."/>
            <person name="Afrizal A."/>
            <person name="Clavel T."/>
        </authorList>
    </citation>
    <scope>NUCLEOTIDE SEQUENCE [LARGE SCALE GENOMIC DNA]</scope>
    <source>
        <strain evidence="6 7">CLA-KB-P133</strain>
    </source>
</reference>
<dbReference type="SUPFAM" id="SSF51905">
    <property type="entry name" value="FAD/NAD(P)-binding domain"/>
    <property type="match status" value="1"/>
</dbReference>
<comment type="cofactor">
    <cofactor evidence="1">
        <name>FAD</name>
        <dbReference type="ChEBI" id="CHEBI:57692"/>
    </cofactor>
</comment>
<evidence type="ECO:0000313" key="7">
    <source>
        <dbReference type="Proteomes" id="UP001286174"/>
    </source>
</evidence>
<dbReference type="Pfam" id="PF00890">
    <property type="entry name" value="FAD_binding_2"/>
    <property type="match status" value="1"/>
</dbReference>
<accession>A0AB35U6C1</accession>
<keyword evidence="4" id="KW-0560">Oxidoreductase</keyword>
<evidence type="ECO:0000256" key="4">
    <source>
        <dbReference type="ARBA" id="ARBA00023002"/>
    </source>
</evidence>
<dbReference type="InterPro" id="IPR003953">
    <property type="entry name" value="FAD-dep_OxRdtase_2_FAD-bd"/>
</dbReference>
<dbReference type="Gene3D" id="3.50.50.60">
    <property type="entry name" value="FAD/NAD(P)-binding domain"/>
    <property type="match status" value="1"/>
</dbReference>
<feature type="domain" description="FAD-dependent oxidoreductase 2 FAD-binding" evidence="5">
    <location>
        <begin position="84"/>
        <end position="523"/>
    </location>
</feature>
<protein>
    <submittedName>
        <fullName evidence="6">FAD-binding protein</fullName>
    </submittedName>
</protein>
<dbReference type="InterPro" id="IPR050315">
    <property type="entry name" value="FAD-oxidoreductase_2"/>
</dbReference>
<dbReference type="Gene3D" id="3.90.700.10">
    <property type="entry name" value="Succinate dehydrogenase/fumarate reductase flavoprotein, catalytic domain"/>
    <property type="match status" value="1"/>
</dbReference>
<evidence type="ECO:0000313" key="6">
    <source>
        <dbReference type="EMBL" id="MDX8419521.1"/>
    </source>
</evidence>
<evidence type="ECO:0000259" key="5">
    <source>
        <dbReference type="Pfam" id="PF00890"/>
    </source>
</evidence>
<evidence type="ECO:0000256" key="3">
    <source>
        <dbReference type="ARBA" id="ARBA00022827"/>
    </source>
</evidence>
<dbReference type="SUPFAM" id="SSF56425">
    <property type="entry name" value="Succinate dehydrogenase/fumarate reductase flavoprotein, catalytic domain"/>
    <property type="match status" value="1"/>
</dbReference>
<dbReference type="PANTHER" id="PTHR43400">
    <property type="entry name" value="FUMARATE REDUCTASE"/>
    <property type="match status" value="1"/>
</dbReference>
<sequence length="543" mass="58903">MANGNIKVLKTILNWSEEPFDESYFKDHDFVAGDIDSLSQAGVHAEYLDTLKALKKEIQAYLDWAQPKLDAGVNEGDLTLFSTVNLHIFQTYYGGLRPNADHTKWIYGDYKLVSQFIEGGQDLKGWLEDQGALFDESVQPTIVGALWNRENDFLGCDLDGDGTADPDGSNTKGKSVFNTYIATTKNTLLNTVANAADNAIMTRTKAESLLTDDGAVTGVKAKMYDGTEVTLHANKGVVLATGGYAANIQRVMDTNEYWADGDITSSTKTTNRSSLVGDGIDMGTEVGAGTTGMGWTQMMPISWVDNGNLAFGGGNYAIYLNPKDGTRYVNETSERDVLSLGEFENGVSYDGAQGTVIEIANASQAIPGPYPYGTPKDSDLTLWNSDVENRQYTRTVDQLDDLFKQLGFDCTGEQVKETILAYDKALMENKGEDLDPEKTGWTALIGNAEKDENGNYKEDTYTLDGVQLKVRLLAPSTHHTMGGLTIDDERHVLDEKGNVIKGLYAAGEVTGGIHGGNRLGGNAIVEIFVSGRTAANAIDADQK</sequence>
<gene>
    <name evidence="6" type="ORF">MOZ60_05355</name>
</gene>
<dbReference type="GO" id="GO:0033765">
    <property type="term" value="F:steroid dehydrogenase activity, acting on the CH-CH group of donors"/>
    <property type="evidence" value="ECO:0007669"/>
    <property type="project" value="UniProtKB-ARBA"/>
</dbReference>
<proteinExistence type="predicted"/>
<name>A0AB35U6C1_9FIRM</name>
<comment type="caution">
    <text evidence="6">The sequence shown here is derived from an EMBL/GenBank/DDBJ whole genome shotgun (WGS) entry which is preliminary data.</text>
</comment>
<dbReference type="EMBL" id="JALBUR010000010">
    <property type="protein sequence ID" value="MDX8419521.1"/>
    <property type="molecule type" value="Genomic_DNA"/>
</dbReference>